<dbReference type="GO" id="GO:0005789">
    <property type="term" value="C:endoplasmic reticulum membrane"/>
    <property type="evidence" value="ECO:0007669"/>
    <property type="project" value="UniProtKB-SubCell"/>
</dbReference>
<evidence type="ECO:0000256" key="1">
    <source>
        <dbReference type="ARBA" id="ARBA00004299"/>
    </source>
</evidence>
<dbReference type="SUPFAM" id="SSF81995">
    <property type="entry name" value="beta-sandwich domain of Sec23/24"/>
    <property type="match status" value="4"/>
</dbReference>
<dbReference type="Pfam" id="PF08033">
    <property type="entry name" value="Sec23_BS"/>
    <property type="match status" value="4"/>
</dbReference>
<dbReference type="SUPFAM" id="SSF53300">
    <property type="entry name" value="vWA-like"/>
    <property type="match status" value="1"/>
</dbReference>
<feature type="domain" description="Sec23/Sec24 helical" evidence="13">
    <location>
        <begin position="649"/>
        <end position="745"/>
    </location>
</feature>
<evidence type="ECO:0000259" key="14">
    <source>
        <dbReference type="Pfam" id="PF08033"/>
    </source>
</evidence>
<dbReference type="AlphaFoldDB" id="A0ABC8SH42"/>
<dbReference type="InterPro" id="IPR012990">
    <property type="entry name" value="Beta-sandwich_Sec23_24"/>
</dbReference>
<dbReference type="InterPro" id="IPR037364">
    <property type="entry name" value="Sec23"/>
</dbReference>
<dbReference type="InterPro" id="IPR007123">
    <property type="entry name" value="Gelsolin-like_dom"/>
</dbReference>
<dbReference type="Pfam" id="PF04815">
    <property type="entry name" value="Sec23_helical"/>
    <property type="match status" value="3"/>
</dbReference>
<keyword evidence="7" id="KW-0931">ER-Golgi transport</keyword>
<dbReference type="InterPro" id="IPR036180">
    <property type="entry name" value="Gelsolin-like_dom_sf"/>
</dbReference>
<comment type="function">
    <text evidence="11">Component of the coat protein complex II (COPII) which promotes the formation of transport vesicles from the endoplasmic reticulum (ER). The coat has two main functions, the physical deformation of the endoplasmic reticulum membrane into vesicles and the selection of cargo molecules.</text>
</comment>
<keyword evidence="8" id="KW-0653">Protein transport</keyword>
<evidence type="ECO:0000256" key="8">
    <source>
        <dbReference type="ARBA" id="ARBA00022927"/>
    </source>
</evidence>
<sequence length="1083" mass="120871">MKVAIERTGGLVVLAESFGHSVFKDSFRRVFEEGEQALGLSFNGTLEINCSKDIKVQGIIGPCTSLEKKGPAVASTVIGQGNSTAWKMCGLEKSTCLTVFFDISSSEKSDPSGNLNPQLYIQFLTSYQSSDAQTRLQVTTITRRWIDSAVGSEVGVAEMKVAIERTGGLVVLAESFGHSVFKDSFRRVFEEGEQALGLSFNGTLEINCSKDIKVQGIIGPCTSLEKKGPAVASTVIGQGNSTAWKMCGLEKSTCLTVFFDISSSEKSDPSGNLNPQLYIQFLTSYQSSDAQTRLQVTTITRRWIDSAVGSEELVQGFDQETAAVVMARLISYKMEIEEGFDATRWLDRTLIRLCSKFGDYRKDDPASFTLNPSFSLFPQFMFNLRRSQFVQKGPAVASTVIGQGNSTAWKMCGLEKSTCLTVFFDISSSEKSDPSGNLNPQLYIQFLTSYQSSDAQTRLQVTTITRRWIDSAVGSEEIKSYSDLVIFGSACMSGAYVLEISMFAMDASSLTGTLEINCSKDIKVQGIIGPCTSLEKKGPAVASTVIGQGNSTAWKMCGLEKSTCLTVFFDISSSEKSDPSGNLNPQLYIQFLTSYQSSDAQTRLQVTTITRRWIDSAVGSEFCWFPFSTWKVDTDGRIMSLQELVQGFDQETAAVVMARLTSYKMEIEEGFDATRWLDRTLIRLCSKFGDYRKDDPASFTLNPSFSLFPQFMFNLRRSQFVQVFNNSPDETAYFRILLNRESIINAAVMIQPSLMSYSFNSLPAPALLDVASIAADRILLLDSYFSIVIFHGMTIAQWRTMGYQNQLEHQFCWFPFSTWKVDTDGRIMSLQELVQGFDQETAAVVMARLTSYKMEIEEGFDATRWLDRTLIRLCSKFGDYRKDDPASFTLNPSFSLFPQFMFNLRRSQFVQVFNNSPDETAYFRILLNRESIINAAVMIQPSLMSYSFNSLPAPALLDVASIAADRILLLDSYFSIVIFHGMTIAQWRTMGYQNQLEHQAFAQLLQAPRDDAELIIRERFPVPRLVVCDQHGSQARFLLAKLNPSATYNNAHEMAAGSDVIFTDDVSLQVFFEHLQRLAVQSS</sequence>
<evidence type="ECO:0000259" key="13">
    <source>
        <dbReference type="Pfam" id="PF04815"/>
    </source>
</evidence>
<keyword evidence="4" id="KW-0479">Metal-binding</keyword>
<name>A0ABC8SH42_9AQUA</name>
<dbReference type="Gene3D" id="3.40.20.10">
    <property type="entry name" value="Severin"/>
    <property type="match status" value="1"/>
</dbReference>
<proteinExistence type="predicted"/>
<keyword evidence="16" id="KW-1185">Reference proteome</keyword>
<evidence type="ECO:0000313" key="15">
    <source>
        <dbReference type="EMBL" id="CAK9156501.1"/>
    </source>
</evidence>
<dbReference type="InterPro" id="IPR036175">
    <property type="entry name" value="Sec23/24_helical_dom_sf"/>
</dbReference>
<feature type="domain" description="Sec23/Sec24 beta-sandwich" evidence="14">
    <location>
        <begin position="200"/>
        <end position="303"/>
    </location>
</feature>
<dbReference type="PANTHER" id="PTHR11141">
    <property type="entry name" value="PROTEIN TRANSPORT PROTEIN SEC23"/>
    <property type="match status" value="1"/>
</dbReference>
<evidence type="ECO:0000259" key="12">
    <source>
        <dbReference type="Pfam" id="PF00626"/>
    </source>
</evidence>
<dbReference type="Gene3D" id="1.20.120.730">
    <property type="entry name" value="Sec23/Sec24 helical domain"/>
    <property type="match status" value="3"/>
</dbReference>
<feature type="domain" description="Sec23/Sec24 beta-sandwich" evidence="14">
    <location>
        <begin position="42"/>
        <end position="145"/>
    </location>
</feature>
<evidence type="ECO:0000256" key="10">
    <source>
        <dbReference type="ARBA" id="ARBA00023329"/>
    </source>
</evidence>
<feature type="domain" description="Sec23/Sec24 beta-sandwich" evidence="14">
    <location>
        <begin position="511"/>
        <end position="613"/>
    </location>
</feature>
<evidence type="ECO:0000256" key="2">
    <source>
        <dbReference type="ARBA" id="ARBA00004397"/>
    </source>
</evidence>
<dbReference type="PANTHER" id="PTHR11141:SF0">
    <property type="entry name" value="PROTEIN TRANSPORT PROTEIN SEC23"/>
    <property type="match status" value="1"/>
</dbReference>
<keyword evidence="5" id="KW-0256">Endoplasmic reticulum</keyword>
<evidence type="ECO:0008006" key="17">
    <source>
        <dbReference type="Google" id="ProtNLM"/>
    </source>
</evidence>
<evidence type="ECO:0000256" key="6">
    <source>
        <dbReference type="ARBA" id="ARBA00022833"/>
    </source>
</evidence>
<feature type="domain" description="Gelsolin-like" evidence="12">
    <location>
        <begin position="950"/>
        <end position="1038"/>
    </location>
</feature>
<comment type="subcellular location">
    <subcellularLocation>
        <location evidence="1">Cytoplasmic vesicle</location>
        <location evidence="1">COPII-coated vesicle membrane</location>
        <topology evidence="1">Peripheral membrane protein</topology>
        <orientation evidence="1">Cytoplasmic side</orientation>
    </subcellularLocation>
    <subcellularLocation>
        <location evidence="2">Endoplasmic reticulum membrane</location>
        <topology evidence="2">Peripheral membrane protein</topology>
        <orientation evidence="2">Cytoplasmic side</orientation>
    </subcellularLocation>
</comment>
<dbReference type="Proteomes" id="UP001642360">
    <property type="component" value="Unassembled WGS sequence"/>
</dbReference>
<dbReference type="Pfam" id="PF00626">
    <property type="entry name" value="Gelsolin"/>
    <property type="match status" value="1"/>
</dbReference>
<feature type="domain" description="Sec23/Sec24 helical" evidence="13">
    <location>
        <begin position="318"/>
        <end position="393"/>
    </location>
</feature>
<dbReference type="InterPro" id="IPR006900">
    <property type="entry name" value="Sec23/24_helical_dom"/>
</dbReference>
<dbReference type="SUPFAM" id="SSF82754">
    <property type="entry name" value="C-terminal, gelsolin-like domain of Sec23/24"/>
    <property type="match status" value="2"/>
</dbReference>
<keyword evidence="3" id="KW-0813">Transport</keyword>
<dbReference type="GO" id="GO:0016192">
    <property type="term" value="P:vesicle-mediated transport"/>
    <property type="evidence" value="ECO:0007669"/>
    <property type="project" value="UniProtKB-KW"/>
</dbReference>
<dbReference type="EMBL" id="CAUOFW020002870">
    <property type="protein sequence ID" value="CAK9156501.1"/>
    <property type="molecule type" value="Genomic_DNA"/>
</dbReference>
<dbReference type="FunFam" id="3.40.20.10:FF:000014">
    <property type="entry name" value="Protein transport protein SEC23"/>
    <property type="match status" value="1"/>
</dbReference>
<gene>
    <name evidence="15" type="ORF">ILEXP_LOCUS25048</name>
</gene>
<organism evidence="15 16">
    <name type="scientific">Ilex paraguariensis</name>
    <name type="common">yerba mate</name>
    <dbReference type="NCBI Taxonomy" id="185542"/>
    <lineage>
        <taxon>Eukaryota</taxon>
        <taxon>Viridiplantae</taxon>
        <taxon>Streptophyta</taxon>
        <taxon>Embryophyta</taxon>
        <taxon>Tracheophyta</taxon>
        <taxon>Spermatophyta</taxon>
        <taxon>Magnoliopsida</taxon>
        <taxon>eudicotyledons</taxon>
        <taxon>Gunneridae</taxon>
        <taxon>Pentapetalae</taxon>
        <taxon>asterids</taxon>
        <taxon>campanulids</taxon>
        <taxon>Aquifoliales</taxon>
        <taxon>Aquifoliaceae</taxon>
        <taxon>Ilex</taxon>
    </lineage>
</organism>
<evidence type="ECO:0000256" key="7">
    <source>
        <dbReference type="ARBA" id="ARBA00022892"/>
    </source>
</evidence>
<keyword evidence="9" id="KW-0472">Membrane</keyword>
<dbReference type="SUPFAM" id="SSF81811">
    <property type="entry name" value="Helical domain of Sec23/24"/>
    <property type="match status" value="3"/>
</dbReference>
<evidence type="ECO:0000256" key="3">
    <source>
        <dbReference type="ARBA" id="ARBA00022448"/>
    </source>
</evidence>
<dbReference type="GO" id="GO:0015031">
    <property type="term" value="P:protein transport"/>
    <property type="evidence" value="ECO:0007669"/>
    <property type="project" value="UniProtKB-KW"/>
</dbReference>
<comment type="caution">
    <text evidence="15">The sequence shown here is derived from an EMBL/GenBank/DDBJ whole genome shotgun (WGS) entry which is preliminary data.</text>
</comment>
<evidence type="ECO:0000256" key="11">
    <source>
        <dbReference type="ARBA" id="ARBA00025471"/>
    </source>
</evidence>
<evidence type="ECO:0000256" key="5">
    <source>
        <dbReference type="ARBA" id="ARBA00022824"/>
    </source>
</evidence>
<keyword evidence="10" id="KW-0968">Cytoplasmic vesicle</keyword>
<dbReference type="InterPro" id="IPR029006">
    <property type="entry name" value="ADF-H/Gelsolin-like_dom_sf"/>
</dbReference>
<reference evidence="15 16" key="1">
    <citation type="submission" date="2024-02" db="EMBL/GenBank/DDBJ databases">
        <authorList>
            <person name="Vignale AGUSTIN F."/>
            <person name="Sosa J E."/>
            <person name="Modenutti C."/>
        </authorList>
    </citation>
    <scope>NUCLEOTIDE SEQUENCE [LARGE SCALE GENOMIC DNA]</scope>
</reference>
<dbReference type="Gene3D" id="2.60.40.1670">
    <property type="entry name" value="beta-sandwich domain of Sec23/24"/>
    <property type="match status" value="4"/>
</dbReference>
<evidence type="ECO:0000313" key="16">
    <source>
        <dbReference type="Proteomes" id="UP001642360"/>
    </source>
</evidence>
<feature type="domain" description="Sec23/Sec24 beta-sandwich" evidence="14">
    <location>
        <begin position="394"/>
        <end position="468"/>
    </location>
</feature>
<protein>
    <recommendedName>
        <fullName evidence="17">Protein transport protein SEC23</fullName>
    </recommendedName>
</protein>
<keyword evidence="6" id="KW-0862">Zinc</keyword>
<feature type="domain" description="Sec23/Sec24 helical" evidence="13">
    <location>
        <begin position="838"/>
        <end position="934"/>
    </location>
</feature>
<dbReference type="FunFam" id="1.20.120.730:FF:000005">
    <property type="entry name" value="Protein transport protein SEC23"/>
    <property type="match status" value="2"/>
</dbReference>
<accession>A0ABC8SH42</accession>
<dbReference type="CDD" id="cd11287">
    <property type="entry name" value="Sec23_C"/>
    <property type="match status" value="1"/>
</dbReference>
<dbReference type="InterPro" id="IPR037550">
    <property type="entry name" value="Sec23_C"/>
</dbReference>
<evidence type="ECO:0000256" key="4">
    <source>
        <dbReference type="ARBA" id="ARBA00022723"/>
    </source>
</evidence>
<dbReference type="GO" id="GO:0046872">
    <property type="term" value="F:metal ion binding"/>
    <property type="evidence" value="ECO:0007669"/>
    <property type="project" value="UniProtKB-KW"/>
</dbReference>
<dbReference type="Gene3D" id="3.40.50.410">
    <property type="entry name" value="von Willebrand factor, type A domain"/>
    <property type="match status" value="2"/>
</dbReference>
<evidence type="ECO:0000256" key="9">
    <source>
        <dbReference type="ARBA" id="ARBA00023136"/>
    </source>
</evidence>
<dbReference type="GO" id="GO:0012507">
    <property type="term" value="C:ER to Golgi transport vesicle membrane"/>
    <property type="evidence" value="ECO:0007669"/>
    <property type="project" value="UniProtKB-SubCell"/>
</dbReference>
<dbReference type="InterPro" id="IPR036465">
    <property type="entry name" value="vWFA_dom_sf"/>
</dbReference>